<proteinExistence type="inferred from homology"/>
<evidence type="ECO:0000313" key="2">
    <source>
        <dbReference type="EMBL" id="GAA1873687.1"/>
    </source>
</evidence>
<comment type="caution">
    <text evidence="2">The sequence shown here is derived from an EMBL/GenBank/DDBJ whole genome shotgun (WGS) entry which is preliminary data.</text>
</comment>
<dbReference type="PANTHER" id="PTHR48413:SF1">
    <property type="entry name" value="PROTEIN HEAT-STRESS-ASSOCIATED 32"/>
    <property type="match status" value="1"/>
</dbReference>
<dbReference type="PANTHER" id="PTHR48413">
    <property type="match status" value="1"/>
</dbReference>
<reference evidence="2 3" key="1">
    <citation type="journal article" date="2019" name="Int. J. Syst. Evol. Microbiol.">
        <title>The Global Catalogue of Microorganisms (GCM) 10K type strain sequencing project: providing services to taxonomists for standard genome sequencing and annotation.</title>
        <authorList>
            <consortium name="The Broad Institute Genomics Platform"/>
            <consortium name="The Broad Institute Genome Sequencing Center for Infectious Disease"/>
            <person name="Wu L."/>
            <person name="Ma J."/>
        </authorList>
    </citation>
    <scope>NUCLEOTIDE SEQUENCE [LARGE SCALE GENOMIC DNA]</scope>
    <source>
        <strain evidence="2 3">JCM 16009</strain>
    </source>
</reference>
<comment type="similarity">
    <text evidence="1">Belongs to the phosphosulfolactate synthase family.</text>
</comment>
<dbReference type="InterPro" id="IPR003830">
    <property type="entry name" value="ComA_synth"/>
</dbReference>
<accession>A0ABN2NKT4</accession>
<evidence type="ECO:0000313" key="3">
    <source>
        <dbReference type="Proteomes" id="UP001500449"/>
    </source>
</evidence>
<dbReference type="InterPro" id="IPR013785">
    <property type="entry name" value="Aldolase_TIM"/>
</dbReference>
<protein>
    <submittedName>
        <fullName evidence="2">Phosphosulfolactate synthase</fullName>
    </submittedName>
</protein>
<keyword evidence="3" id="KW-1185">Reference proteome</keyword>
<dbReference type="InterPro" id="IPR036112">
    <property type="entry name" value="ComA_synth_sf"/>
</dbReference>
<name>A0ABN2NKT4_9PSEU</name>
<organism evidence="2 3">
    <name type="scientific">Pseudonocardia ailaonensis</name>
    <dbReference type="NCBI Taxonomy" id="367279"/>
    <lineage>
        <taxon>Bacteria</taxon>
        <taxon>Bacillati</taxon>
        <taxon>Actinomycetota</taxon>
        <taxon>Actinomycetes</taxon>
        <taxon>Pseudonocardiales</taxon>
        <taxon>Pseudonocardiaceae</taxon>
        <taxon>Pseudonocardia</taxon>
    </lineage>
</organism>
<dbReference type="Proteomes" id="UP001500449">
    <property type="component" value="Unassembled WGS sequence"/>
</dbReference>
<dbReference type="Gene3D" id="3.20.20.70">
    <property type="entry name" value="Aldolase class I"/>
    <property type="match status" value="1"/>
</dbReference>
<dbReference type="Pfam" id="PF02679">
    <property type="entry name" value="ComA"/>
    <property type="match status" value="1"/>
</dbReference>
<gene>
    <name evidence="2" type="ORF">GCM10009836_63340</name>
</gene>
<dbReference type="SUPFAM" id="SSF102110">
    <property type="entry name" value="(2r)-phospho-3-sulfolactate synthase ComA"/>
    <property type="match status" value="1"/>
</dbReference>
<dbReference type="RefSeq" id="WP_344425611.1">
    <property type="nucleotide sequence ID" value="NZ_BAAAQK010000026.1"/>
</dbReference>
<dbReference type="EMBL" id="BAAAQK010000026">
    <property type="protein sequence ID" value="GAA1873687.1"/>
    <property type="molecule type" value="Genomic_DNA"/>
</dbReference>
<sequence length="254" mass="27607">MIMTRLDLPFRESAPRTRGLTMVVDPGLSTGRFEDAIESVGDLVDLVKFGWGTALVTRDIKRKIDALKEHRIGFYLGGTLFERFAQEDLVDDFRAVCRTVGASYVEVSNGTIAMDDAEKSRWVARLSDEFTVISEVGAKNQERAAAQTAEQWVSAIHSDLAAGAHLVTTEARESGRSGLCTADGKPREDIVDQVLASGVDPDKLLFEAPTKDLQTYFVKLLGPAVNMGNVAMDDVIACETLRLGLRSDTLPAGA</sequence>
<evidence type="ECO:0000256" key="1">
    <source>
        <dbReference type="ARBA" id="ARBA00010424"/>
    </source>
</evidence>